<evidence type="ECO:0000313" key="4">
    <source>
        <dbReference type="Proteomes" id="UP000231530"/>
    </source>
</evidence>
<evidence type="ECO:0000313" key="3">
    <source>
        <dbReference type="EMBL" id="PIR76530.1"/>
    </source>
</evidence>
<sequence length="505" mass="55507">MKKYNIYFGLLFSIVCSLLLFSPKSVFAVFQLPDPSTCYLDTSNHVSNELDYFYFVVSQEKILDPVGGLEISKISNKVKCIQLPIRTLSIDVDVILNLLPIELQSSFAANDLTVQWFLRPSKNVPKTFVDRGGITVKTREASDPTSVDYIIHTTNRIPDCNIESKLDEELTVNSLLNSAFLELITYHGECTQYYKFIRHVNFGATPTYVYYLGSSSNKNFGPPGDVTWGGDTITISKGQPSTYTMGVTTNVSDLDLGISCLNCAEINVIKTDIAGKQAVLLNIDPTKLKGYTIQLSARTPGVPYFESRHDVKIVVADIECSTLDVNSCNTNAYCFWYPAYSTDNKCIAKTLQLDCSKVPQALCGTKEGSSYCTWLEKTGAGTAVCTDSLSSSYQASYGQTNYTGPLPPCAFDGSCRNINDLLQLAINIGTYMLGLIGSVALLFFVYGGLMMILSMGNAERVKKGRDILVAAIVGIVIAFSAYALINFVLDALNVSKEFRVIEQIK</sequence>
<dbReference type="AlphaFoldDB" id="A0A2H0TWI4"/>
<dbReference type="EMBL" id="PFBY01000020">
    <property type="protein sequence ID" value="PIR76530.1"/>
    <property type="molecule type" value="Genomic_DNA"/>
</dbReference>
<protein>
    <submittedName>
        <fullName evidence="3">Uncharacterized protein</fullName>
    </submittedName>
</protein>
<comment type="caution">
    <text evidence="3">The sequence shown here is derived from an EMBL/GenBank/DDBJ whole genome shotgun (WGS) entry which is preliminary data.</text>
</comment>
<feature type="transmembrane region" description="Helical" evidence="1">
    <location>
        <begin position="431"/>
        <end position="455"/>
    </location>
</feature>
<dbReference type="Proteomes" id="UP000231530">
    <property type="component" value="Unassembled WGS sequence"/>
</dbReference>
<feature type="transmembrane region" description="Helical" evidence="1">
    <location>
        <begin position="467"/>
        <end position="489"/>
    </location>
</feature>
<dbReference type="InterPro" id="IPR043993">
    <property type="entry name" value="T4SS_pilin"/>
</dbReference>
<evidence type="ECO:0000256" key="2">
    <source>
        <dbReference type="SAM" id="SignalP"/>
    </source>
</evidence>
<reference evidence="4" key="1">
    <citation type="submission" date="2017-09" db="EMBL/GenBank/DDBJ databases">
        <title>Depth-based differentiation of microbial function through sediment-hosted aquifers and enrichment of novel symbionts in the deep terrestrial subsurface.</title>
        <authorList>
            <person name="Probst A.J."/>
            <person name="Ladd B."/>
            <person name="Jarett J.K."/>
            <person name="Geller-Mcgrath D.E."/>
            <person name="Sieber C.M.K."/>
            <person name="Emerson J.B."/>
            <person name="Anantharaman K."/>
            <person name="Thomas B.C."/>
            <person name="Malmstrom R."/>
            <person name="Stieglmeier M."/>
            <person name="Klingl A."/>
            <person name="Woyke T."/>
            <person name="Ryan C.M."/>
            <person name="Banfield J.F."/>
        </authorList>
    </citation>
    <scope>NUCLEOTIDE SEQUENCE [LARGE SCALE GENOMIC DNA]</scope>
</reference>
<evidence type="ECO:0000256" key="1">
    <source>
        <dbReference type="SAM" id="Phobius"/>
    </source>
</evidence>
<name>A0A2H0TWI4_9BACT</name>
<organism evidence="3 4">
    <name type="scientific">Candidatus Magasanikbacteria bacterium CG10_big_fil_rev_8_21_14_0_10_42_10</name>
    <dbReference type="NCBI Taxonomy" id="1974649"/>
    <lineage>
        <taxon>Bacteria</taxon>
        <taxon>Candidatus Magasanikiibacteriota</taxon>
    </lineage>
</organism>
<gene>
    <name evidence="3" type="ORF">COU32_01550</name>
</gene>
<keyword evidence="1" id="KW-1133">Transmembrane helix</keyword>
<keyword evidence="2" id="KW-0732">Signal</keyword>
<feature type="chain" id="PRO_5013614654" evidence="2">
    <location>
        <begin position="29"/>
        <end position="505"/>
    </location>
</feature>
<dbReference type="Pfam" id="PF18895">
    <property type="entry name" value="T4SS_pilin"/>
    <property type="match status" value="1"/>
</dbReference>
<feature type="signal peptide" evidence="2">
    <location>
        <begin position="1"/>
        <end position="28"/>
    </location>
</feature>
<accession>A0A2H0TWI4</accession>
<proteinExistence type="predicted"/>
<keyword evidence="1" id="KW-0472">Membrane</keyword>
<keyword evidence="1" id="KW-0812">Transmembrane</keyword>